<reference evidence="2 3" key="1">
    <citation type="journal article" date="2016" name="Mol. Biol. Evol.">
        <title>Comparative Genomics of Early-Diverging Mushroom-Forming Fungi Provides Insights into the Origins of Lignocellulose Decay Capabilities.</title>
        <authorList>
            <person name="Nagy L.G."/>
            <person name="Riley R."/>
            <person name="Tritt A."/>
            <person name="Adam C."/>
            <person name="Daum C."/>
            <person name="Floudas D."/>
            <person name="Sun H."/>
            <person name="Yadav J.S."/>
            <person name="Pangilinan J."/>
            <person name="Larsson K.H."/>
            <person name="Matsuura K."/>
            <person name="Barry K."/>
            <person name="Labutti K."/>
            <person name="Kuo R."/>
            <person name="Ohm R.A."/>
            <person name="Bhattacharya S.S."/>
            <person name="Shirouzu T."/>
            <person name="Yoshinaga Y."/>
            <person name="Martin F.M."/>
            <person name="Grigoriev I.V."/>
            <person name="Hibbett D.S."/>
        </authorList>
    </citation>
    <scope>NUCLEOTIDE SEQUENCE [LARGE SCALE GENOMIC DNA]</scope>
    <source>
        <strain evidence="2 3">93-53</strain>
    </source>
</reference>
<feature type="compositionally biased region" description="Basic residues" evidence="1">
    <location>
        <begin position="44"/>
        <end position="53"/>
    </location>
</feature>
<feature type="region of interest" description="Disordered" evidence="1">
    <location>
        <begin position="39"/>
        <end position="77"/>
    </location>
</feature>
<gene>
    <name evidence="2" type="ORF">LAESUDRAFT_307662</name>
</gene>
<feature type="compositionally biased region" description="Pro residues" evidence="1">
    <location>
        <begin position="66"/>
        <end position="75"/>
    </location>
</feature>
<feature type="region of interest" description="Disordered" evidence="1">
    <location>
        <begin position="180"/>
        <end position="200"/>
    </location>
</feature>
<feature type="compositionally biased region" description="Pro residues" evidence="1">
    <location>
        <begin position="191"/>
        <end position="200"/>
    </location>
</feature>
<feature type="compositionally biased region" description="Polar residues" evidence="1">
    <location>
        <begin position="180"/>
        <end position="190"/>
    </location>
</feature>
<name>A0A165D9I6_9APHY</name>
<sequence length="200" mass="22612">MSSSACAPSPDLLLIAILRHESRSYLLHALYQPPCISQPPRCPQLRRRPRRHPSPLPPKPHSESPPVGPMTPLPTPSARSLSYLDDCCEAASRVTGPARRRRAEREWPSCDGRPRMQPRDSCAARCSACSSLSLETPANLTRRLERWTPTENWASRSHRDVRHSRAPIRRMACRYRQYPTPTSILPCSSQRPPPIESRPS</sequence>
<dbReference type="EMBL" id="KV427637">
    <property type="protein sequence ID" value="KZT04384.1"/>
    <property type="molecule type" value="Genomic_DNA"/>
</dbReference>
<proteinExistence type="predicted"/>
<dbReference type="GeneID" id="63818964"/>
<evidence type="ECO:0000313" key="2">
    <source>
        <dbReference type="EMBL" id="KZT04384.1"/>
    </source>
</evidence>
<organism evidence="2 3">
    <name type="scientific">Laetiporus sulphureus 93-53</name>
    <dbReference type="NCBI Taxonomy" id="1314785"/>
    <lineage>
        <taxon>Eukaryota</taxon>
        <taxon>Fungi</taxon>
        <taxon>Dikarya</taxon>
        <taxon>Basidiomycota</taxon>
        <taxon>Agaricomycotina</taxon>
        <taxon>Agaricomycetes</taxon>
        <taxon>Polyporales</taxon>
        <taxon>Laetiporus</taxon>
    </lineage>
</organism>
<evidence type="ECO:0000256" key="1">
    <source>
        <dbReference type="SAM" id="MobiDB-lite"/>
    </source>
</evidence>
<dbReference type="RefSeq" id="XP_040762124.1">
    <property type="nucleotide sequence ID" value="XM_040901933.1"/>
</dbReference>
<dbReference type="AlphaFoldDB" id="A0A165D9I6"/>
<accession>A0A165D9I6</accession>
<dbReference type="InParanoid" id="A0A165D9I6"/>
<dbReference type="Proteomes" id="UP000076871">
    <property type="component" value="Unassembled WGS sequence"/>
</dbReference>
<evidence type="ECO:0000313" key="3">
    <source>
        <dbReference type="Proteomes" id="UP000076871"/>
    </source>
</evidence>
<protein>
    <submittedName>
        <fullName evidence="2">Uncharacterized protein</fullName>
    </submittedName>
</protein>
<keyword evidence="3" id="KW-1185">Reference proteome</keyword>